<dbReference type="EMBL" id="CM055098">
    <property type="protein sequence ID" value="KAJ7549984.1"/>
    <property type="molecule type" value="Genomic_DNA"/>
</dbReference>
<evidence type="ECO:0000313" key="2">
    <source>
        <dbReference type="Proteomes" id="UP001162992"/>
    </source>
</evidence>
<sequence length="171" mass="18684">MSMDSVLIRSIAVLVLMTSTLCSYADAKQHTKLKFYMHDNTAPPNVTVVQVARPSANVSSTFFGTVVVIDDLITEGPSPSSKVLGRGQGTYIFDSMNTVSLLLTFTAVFENDVHNGTLSFHGADPILQKKREIAVVGGTGVFRYARGYAIIETHTFTYATTVLLFDVTLRR</sequence>
<keyword evidence="2" id="KW-1185">Reference proteome</keyword>
<gene>
    <name evidence="1" type="ORF">O6H91_07G077400</name>
</gene>
<proteinExistence type="predicted"/>
<dbReference type="Proteomes" id="UP001162992">
    <property type="component" value="Chromosome 7"/>
</dbReference>
<comment type="caution">
    <text evidence="1">The sequence shown here is derived from an EMBL/GenBank/DDBJ whole genome shotgun (WGS) entry which is preliminary data.</text>
</comment>
<evidence type="ECO:0000313" key="1">
    <source>
        <dbReference type="EMBL" id="KAJ7549984.1"/>
    </source>
</evidence>
<protein>
    <submittedName>
        <fullName evidence="1">Uncharacterized protein</fullName>
    </submittedName>
</protein>
<organism evidence="1 2">
    <name type="scientific">Diphasiastrum complanatum</name>
    <name type="common">Issler's clubmoss</name>
    <name type="synonym">Lycopodium complanatum</name>
    <dbReference type="NCBI Taxonomy" id="34168"/>
    <lineage>
        <taxon>Eukaryota</taxon>
        <taxon>Viridiplantae</taxon>
        <taxon>Streptophyta</taxon>
        <taxon>Embryophyta</taxon>
        <taxon>Tracheophyta</taxon>
        <taxon>Lycopodiopsida</taxon>
        <taxon>Lycopodiales</taxon>
        <taxon>Lycopodiaceae</taxon>
        <taxon>Lycopodioideae</taxon>
        <taxon>Diphasiastrum</taxon>
    </lineage>
</organism>
<reference evidence="2" key="1">
    <citation type="journal article" date="2024" name="Proc. Natl. Acad. Sci. U.S.A.">
        <title>Extraordinary preservation of gene collinearity over three hundred million years revealed in homosporous lycophytes.</title>
        <authorList>
            <person name="Li C."/>
            <person name="Wickell D."/>
            <person name="Kuo L.Y."/>
            <person name="Chen X."/>
            <person name="Nie B."/>
            <person name="Liao X."/>
            <person name="Peng D."/>
            <person name="Ji J."/>
            <person name="Jenkins J."/>
            <person name="Williams M."/>
            <person name="Shu S."/>
            <person name="Plott C."/>
            <person name="Barry K."/>
            <person name="Rajasekar S."/>
            <person name="Grimwood J."/>
            <person name="Han X."/>
            <person name="Sun S."/>
            <person name="Hou Z."/>
            <person name="He W."/>
            <person name="Dai G."/>
            <person name="Sun C."/>
            <person name="Schmutz J."/>
            <person name="Leebens-Mack J.H."/>
            <person name="Li F.W."/>
            <person name="Wang L."/>
        </authorList>
    </citation>
    <scope>NUCLEOTIDE SEQUENCE [LARGE SCALE GENOMIC DNA]</scope>
    <source>
        <strain evidence="2">cv. PW_Plant_1</strain>
    </source>
</reference>
<accession>A0ACC2D735</accession>
<name>A0ACC2D735_DIPCM</name>